<keyword evidence="5 10" id="KW-0808">Transferase</keyword>
<dbReference type="PROSITE" id="PS00856">
    <property type="entry name" value="GUANYLATE_KINASE_1"/>
    <property type="match status" value="1"/>
</dbReference>
<organism evidence="10 11">
    <name type="scientific">Sporomusa termitida</name>
    <dbReference type="NCBI Taxonomy" id="2377"/>
    <lineage>
        <taxon>Bacteria</taxon>
        <taxon>Bacillati</taxon>
        <taxon>Bacillota</taxon>
        <taxon>Negativicutes</taxon>
        <taxon>Selenomonadales</taxon>
        <taxon>Sporomusaceae</taxon>
        <taxon>Sporomusa</taxon>
    </lineage>
</organism>
<dbReference type="PROSITE" id="PS50052">
    <property type="entry name" value="GUANYLATE_KINASE_2"/>
    <property type="match status" value="1"/>
</dbReference>
<evidence type="ECO:0000256" key="6">
    <source>
        <dbReference type="ARBA" id="ARBA00022777"/>
    </source>
</evidence>
<evidence type="ECO:0000259" key="9">
    <source>
        <dbReference type="PROSITE" id="PS50052"/>
    </source>
</evidence>
<dbReference type="SMART" id="SM00072">
    <property type="entry name" value="GuKc"/>
    <property type="match status" value="1"/>
</dbReference>
<evidence type="ECO:0000256" key="2">
    <source>
        <dbReference type="ARBA" id="ARBA00005790"/>
    </source>
</evidence>
<keyword evidence="6 10" id="KW-0418">Kinase</keyword>
<comment type="function">
    <text evidence="1">Essential for recycling GMP and indirectly, cGMP.</text>
</comment>
<dbReference type="InterPro" id="IPR008145">
    <property type="entry name" value="GK/Ca_channel_bsu"/>
</dbReference>
<dbReference type="PANTHER" id="PTHR23117:SF13">
    <property type="entry name" value="GUANYLATE KINASE"/>
    <property type="match status" value="1"/>
</dbReference>
<evidence type="ECO:0000256" key="5">
    <source>
        <dbReference type="ARBA" id="ARBA00022679"/>
    </source>
</evidence>
<dbReference type="RefSeq" id="WP_144352181.1">
    <property type="nucleotide sequence ID" value="NZ_CP036259.1"/>
</dbReference>
<dbReference type="PANTHER" id="PTHR23117">
    <property type="entry name" value="GUANYLATE KINASE-RELATED"/>
    <property type="match status" value="1"/>
</dbReference>
<protein>
    <recommendedName>
        <fullName evidence="4">Guanylate kinase</fullName>
        <ecNumber evidence="3">2.7.4.8</ecNumber>
    </recommendedName>
    <alternativeName>
        <fullName evidence="7">GMP kinase</fullName>
    </alternativeName>
</protein>
<proteinExistence type="inferred from homology"/>
<dbReference type="SUPFAM" id="SSF52540">
    <property type="entry name" value="P-loop containing nucleoside triphosphate hydrolases"/>
    <property type="match status" value="1"/>
</dbReference>
<evidence type="ECO:0000256" key="8">
    <source>
        <dbReference type="ARBA" id="ARBA00048594"/>
    </source>
</evidence>
<dbReference type="InterPro" id="IPR020590">
    <property type="entry name" value="Guanylate_kinase_CS"/>
</dbReference>
<dbReference type="Proteomes" id="UP000320776">
    <property type="component" value="Chromosome"/>
</dbReference>
<dbReference type="GO" id="GO:0005829">
    <property type="term" value="C:cytosol"/>
    <property type="evidence" value="ECO:0007669"/>
    <property type="project" value="TreeGrafter"/>
</dbReference>
<dbReference type="InterPro" id="IPR008144">
    <property type="entry name" value="Guanylate_kin-like_dom"/>
</dbReference>
<dbReference type="InterPro" id="IPR027417">
    <property type="entry name" value="P-loop_NTPase"/>
</dbReference>
<dbReference type="KEGG" id="sted:SPTER_42750"/>
<sequence>MNKVYALIGPPAAGKTTIQKELVKYGIPDILSHTTRKPREGEQHGVHYYFVSKEEFQKTEIIERVEYSGSVYGLSKAEVLDKVNRHPVSTVAVDTQGFIQLKKLLANRVESIFIMVDYDTVISRLLDRGDDNGLINRRLEYANSSGEFNNWQTADYVVKNTCCLDIAVRQILAIVGKLTPPPN</sequence>
<dbReference type="CDD" id="cd00071">
    <property type="entry name" value="GMPK"/>
    <property type="match status" value="1"/>
</dbReference>
<keyword evidence="11" id="KW-1185">Reference proteome</keyword>
<feature type="domain" description="Guanylate kinase-like" evidence="9">
    <location>
        <begin position="2"/>
        <end position="176"/>
    </location>
</feature>
<evidence type="ECO:0000313" key="10">
    <source>
        <dbReference type="EMBL" id="QDR82836.1"/>
    </source>
</evidence>
<evidence type="ECO:0000313" key="11">
    <source>
        <dbReference type="Proteomes" id="UP000320776"/>
    </source>
</evidence>
<reference evidence="10 11" key="1">
    <citation type="submission" date="2019-02" db="EMBL/GenBank/DDBJ databases">
        <title>Closed genome of Sporomusa termitida DSM 4440.</title>
        <authorList>
            <person name="Poehlein A."/>
            <person name="Daniel R."/>
        </authorList>
    </citation>
    <scope>NUCLEOTIDE SEQUENCE [LARGE SCALE GENOMIC DNA]</scope>
    <source>
        <strain evidence="10 11">DSM 4440</strain>
    </source>
</reference>
<evidence type="ECO:0000256" key="1">
    <source>
        <dbReference type="ARBA" id="ARBA00003531"/>
    </source>
</evidence>
<evidence type="ECO:0000256" key="3">
    <source>
        <dbReference type="ARBA" id="ARBA00012961"/>
    </source>
</evidence>
<dbReference type="FunFam" id="3.30.63.10:FF:000002">
    <property type="entry name" value="Guanylate kinase 1"/>
    <property type="match status" value="1"/>
</dbReference>
<dbReference type="GO" id="GO:0004385">
    <property type="term" value="F:GMP kinase activity"/>
    <property type="evidence" value="ECO:0007669"/>
    <property type="project" value="UniProtKB-EC"/>
</dbReference>
<name>A0A517E006_9FIRM</name>
<dbReference type="EMBL" id="CP036259">
    <property type="protein sequence ID" value="QDR82836.1"/>
    <property type="molecule type" value="Genomic_DNA"/>
</dbReference>
<comment type="catalytic activity">
    <reaction evidence="8">
        <text>GMP + ATP = GDP + ADP</text>
        <dbReference type="Rhea" id="RHEA:20780"/>
        <dbReference type="ChEBI" id="CHEBI:30616"/>
        <dbReference type="ChEBI" id="CHEBI:58115"/>
        <dbReference type="ChEBI" id="CHEBI:58189"/>
        <dbReference type="ChEBI" id="CHEBI:456216"/>
        <dbReference type="EC" id="2.7.4.8"/>
    </reaction>
</comment>
<accession>A0A517E006</accession>
<gene>
    <name evidence="10" type="primary">gmk_2</name>
    <name evidence="10" type="ORF">SPTER_42750</name>
</gene>
<evidence type="ECO:0000256" key="4">
    <source>
        <dbReference type="ARBA" id="ARBA00016296"/>
    </source>
</evidence>
<dbReference type="Gene3D" id="3.30.63.10">
    <property type="entry name" value="Guanylate Kinase phosphate binding domain"/>
    <property type="match status" value="1"/>
</dbReference>
<dbReference type="Pfam" id="PF00625">
    <property type="entry name" value="Guanylate_kin"/>
    <property type="match status" value="1"/>
</dbReference>
<dbReference type="OrthoDB" id="1033810at2"/>
<dbReference type="Gene3D" id="3.40.50.300">
    <property type="entry name" value="P-loop containing nucleotide triphosphate hydrolases"/>
    <property type="match status" value="1"/>
</dbReference>
<dbReference type="AlphaFoldDB" id="A0A517E006"/>
<comment type="similarity">
    <text evidence="2">Belongs to the guanylate kinase family.</text>
</comment>
<dbReference type="EC" id="2.7.4.8" evidence="3"/>
<evidence type="ECO:0000256" key="7">
    <source>
        <dbReference type="ARBA" id="ARBA00030128"/>
    </source>
</evidence>